<evidence type="ECO:0000256" key="1">
    <source>
        <dbReference type="SAM" id="SignalP"/>
    </source>
</evidence>
<feature type="signal peptide" evidence="1">
    <location>
        <begin position="1"/>
        <end position="22"/>
    </location>
</feature>
<dbReference type="RefSeq" id="WP_138657445.1">
    <property type="nucleotide sequence ID" value="NZ_VATY01000001.1"/>
</dbReference>
<keyword evidence="1" id="KW-0732">Signal</keyword>
<name>A0A5S3PWP7_9FLAO</name>
<dbReference type="OrthoDB" id="635777at2"/>
<accession>A0A5S3PWP7</accession>
<dbReference type="Proteomes" id="UP000310314">
    <property type="component" value="Unassembled WGS sequence"/>
</dbReference>
<organism evidence="2 3">
    <name type="scientific">Maribacter algarum</name>
    <name type="common">ex Zhang et al. 2020</name>
    <dbReference type="NCBI Taxonomy" id="2578118"/>
    <lineage>
        <taxon>Bacteria</taxon>
        <taxon>Pseudomonadati</taxon>
        <taxon>Bacteroidota</taxon>
        <taxon>Flavobacteriia</taxon>
        <taxon>Flavobacteriales</taxon>
        <taxon>Flavobacteriaceae</taxon>
        <taxon>Maribacter</taxon>
    </lineage>
</organism>
<evidence type="ECO:0000313" key="3">
    <source>
        <dbReference type="Proteomes" id="UP000310314"/>
    </source>
</evidence>
<dbReference type="EMBL" id="VATY01000001">
    <property type="protein sequence ID" value="TMM59456.1"/>
    <property type="molecule type" value="Genomic_DNA"/>
</dbReference>
<comment type="caution">
    <text evidence="2">The sequence shown here is derived from an EMBL/GenBank/DDBJ whole genome shotgun (WGS) entry which is preliminary data.</text>
</comment>
<keyword evidence="3" id="KW-1185">Reference proteome</keyword>
<reference evidence="2 3" key="1">
    <citation type="submission" date="2019-05" db="EMBL/GenBank/DDBJ databases">
        <authorList>
            <person name="Zhang J.-Y."/>
            <person name="Feg X."/>
            <person name="Du Z.-J."/>
        </authorList>
    </citation>
    <scope>NUCLEOTIDE SEQUENCE [LARGE SCALE GENOMIC DNA]</scope>
    <source>
        <strain evidence="2 3">RZ26</strain>
    </source>
</reference>
<dbReference type="AlphaFoldDB" id="A0A5S3PWP7"/>
<feature type="chain" id="PRO_5024398185" description="MetA-pathway of phenol degradation" evidence="1">
    <location>
        <begin position="23"/>
        <end position="310"/>
    </location>
</feature>
<evidence type="ECO:0000313" key="2">
    <source>
        <dbReference type="EMBL" id="TMM59456.1"/>
    </source>
</evidence>
<proteinExistence type="predicted"/>
<evidence type="ECO:0008006" key="4">
    <source>
        <dbReference type="Google" id="ProtNLM"/>
    </source>
</evidence>
<gene>
    <name evidence="2" type="ORF">FEE95_08530</name>
</gene>
<sequence>MKSLRNYITVAGVLFATSIGFAQDDMKDKEEMVDEPAQEQSNIQQYTPSKLIGKGQVDLKWFNNLYTQTKSTFSEGDEPRQTFFTSTFEFYTGVGQNKRVNLGLIARVRSNVIADRGALDVFSFDGETGTARSGLTAIAPSIKFVPFPSVSNFSIQSSVFIPLIDNESEDFLPINNGNGVFLEQNGFVWQNRLFYDYTFPGNKWQLFTELTTELNLGDGEKSFANNSLNINPGVFLSYFPSSKFTVLALAQHSSRVDLGNNFGQNFTAVGGGAKYQLTKALNLELLYTNFVRGNNTGLGQTFNLGLRGIF</sequence>
<protein>
    <recommendedName>
        <fullName evidence="4">MetA-pathway of phenol degradation</fullName>
    </recommendedName>
</protein>